<protein>
    <submittedName>
        <fullName evidence="3">Uncharacterized protein</fullName>
    </submittedName>
</protein>
<organism evidence="2 3">
    <name type="scientific">Panagrolaimus davidi</name>
    <dbReference type="NCBI Taxonomy" id="227884"/>
    <lineage>
        <taxon>Eukaryota</taxon>
        <taxon>Metazoa</taxon>
        <taxon>Ecdysozoa</taxon>
        <taxon>Nematoda</taxon>
        <taxon>Chromadorea</taxon>
        <taxon>Rhabditida</taxon>
        <taxon>Tylenchina</taxon>
        <taxon>Panagrolaimomorpha</taxon>
        <taxon>Panagrolaimoidea</taxon>
        <taxon>Panagrolaimidae</taxon>
        <taxon>Panagrolaimus</taxon>
    </lineage>
</organism>
<dbReference type="Proteomes" id="UP000887578">
    <property type="component" value="Unplaced"/>
</dbReference>
<reference evidence="3" key="1">
    <citation type="submission" date="2022-11" db="UniProtKB">
        <authorList>
            <consortium name="WormBaseParasite"/>
        </authorList>
    </citation>
    <scope>IDENTIFICATION</scope>
</reference>
<dbReference type="AlphaFoldDB" id="A0A914P8R1"/>
<feature type="chain" id="PRO_5037792887" evidence="1">
    <location>
        <begin position="19"/>
        <end position="117"/>
    </location>
</feature>
<accession>A0A914P8R1</accession>
<keyword evidence="2" id="KW-1185">Reference proteome</keyword>
<proteinExistence type="predicted"/>
<evidence type="ECO:0000313" key="3">
    <source>
        <dbReference type="WBParaSite" id="PDA_v2.g14424.t1"/>
    </source>
</evidence>
<feature type="signal peptide" evidence="1">
    <location>
        <begin position="1"/>
        <end position="18"/>
    </location>
</feature>
<keyword evidence="1" id="KW-0732">Signal</keyword>
<sequence>MFYQIIAVTLIFLFQIEAYINSYGYDGSKGYNSYSYQQNYALSQPYGYSNYPSNYNYNYNYYNNNYNPYSHLYIGNYPIVRPNQGMLPGGFVEPGNIGVGNNIASAFLFCMSCSSRG</sequence>
<name>A0A914P8R1_9BILA</name>
<evidence type="ECO:0000313" key="2">
    <source>
        <dbReference type="Proteomes" id="UP000887578"/>
    </source>
</evidence>
<dbReference type="WBParaSite" id="PDA_v2.g14424.t1">
    <property type="protein sequence ID" value="PDA_v2.g14424.t1"/>
    <property type="gene ID" value="PDA_v2.g14424"/>
</dbReference>
<evidence type="ECO:0000256" key="1">
    <source>
        <dbReference type="SAM" id="SignalP"/>
    </source>
</evidence>